<dbReference type="GO" id="GO:0016020">
    <property type="term" value="C:membrane"/>
    <property type="evidence" value="ECO:0007669"/>
    <property type="project" value="UniProtKB-SubCell"/>
</dbReference>
<dbReference type="AlphaFoldDB" id="A0A2U1LJE0"/>
<evidence type="ECO:0000256" key="8">
    <source>
        <dbReference type="ARBA" id="ARBA00022840"/>
    </source>
</evidence>
<comment type="subcellular location">
    <subcellularLocation>
        <location evidence="1">Membrane</location>
        <topology evidence="1">Single-pass membrane protein</topology>
    </subcellularLocation>
</comment>
<gene>
    <name evidence="11" type="ORF">CTI12_AA484680</name>
</gene>
<dbReference type="STRING" id="35608.A0A2U1LJE0"/>
<sequence>MASLGRDSGPKVVKGDLERKTETLTAHVTHQHRLVHAPTFSTSDSALKFTHILYNLSPVDLYEQVIKYEKGSFITSCGATRHIIGHRGTNVLETKTMNDELWWGKGQVEKEFRAEVEAIGHVRHKILVNLVDWLKRIVANRRLDELVDRDRDARPSRIALKPALFYCFKNLPLVSTDVTLFQNSLICEESILYDWKELGQKFIKTYPRWLNNNGIIGGNVGGVAEWVKGENG</sequence>
<dbReference type="GO" id="GO:0004674">
    <property type="term" value="F:protein serine/threonine kinase activity"/>
    <property type="evidence" value="ECO:0007669"/>
    <property type="project" value="UniProtKB-EC"/>
</dbReference>
<evidence type="ECO:0000256" key="3">
    <source>
        <dbReference type="ARBA" id="ARBA00022553"/>
    </source>
</evidence>
<keyword evidence="3" id="KW-0597">Phosphoprotein</keyword>
<name>A0A2U1LJE0_ARTAN</name>
<evidence type="ECO:0000256" key="10">
    <source>
        <dbReference type="ARBA" id="ARBA00023136"/>
    </source>
</evidence>
<dbReference type="OrthoDB" id="184182at2759"/>
<evidence type="ECO:0000256" key="2">
    <source>
        <dbReference type="ARBA" id="ARBA00012513"/>
    </source>
</evidence>
<dbReference type="EMBL" id="PKPP01009073">
    <property type="protein sequence ID" value="PWA49118.1"/>
    <property type="molecule type" value="Genomic_DNA"/>
</dbReference>
<dbReference type="GO" id="GO:0005524">
    <property type="term" value="F:ATP binding"/>
    <property type="evidence" value="ECO:0007669"/>
    <property type="project" value="UniProtKB-KW"/>
</dbReference>
<dbReference type="Proteomes" id="UP000245207">
    <property type="component" value="Unassembled WGS sequence"/>
</dbReference>
<dbReference type="InterPro" id="IPR052232">
    <property type="entry name" value="RLK_Ser/Thr-Kinase"/>
</dbReference>
<accession>A0A2U1LJE0</accession>
<keyword evidence="10" id="KW-0472">Membrane</keyword>
<evidence type="ECO:0000256" key="1">
    <source>
        <dbReference type="ARBA" id="ARBA00004167"/>
    </source>
</evidence>
<evidence type="ECO:0000313" key="11">
    <source>
        <dbReference type="EMBL" id="PWA49118.1"/>
    </source>
</evidence>
<proteinExistence type="predicted"/>
<keyword evidence="12" id="KW-1185">Reference proteome</keyword>
<keyword evidence="4" id="KW-0808">Transferase</keyword>
<protein>
    <recommendedName>
        <fullName evidence="2">non-specific serine/threonine protein kinase</fullName>
        <ecNumber evidence="2">2.7.11.1</ecNumber>
    </recommendedName>
</protein>
<keyword evidence="9" id="KW-1133">Transmembrane helix</keyword>
<keyword evidence="6" id="KW-0547">Nucleotide-binding</keyword>
<organism evidence="11 12">
    <name type="scientific">Artemisia annua</name>
    <name type="common">Sweet wormwood</name>
    <dbReference type="NCBI Taxonomy" id="35608"/>
    <lineage>
        <taxon>Eukaryota</taxon>
        <taxon>Viridiplantae</taxon>
        <taxon>Streptophyta</taxon>
        <taxon>Embryophyta</taxon>
        <taxon>Tracheophyta</taxon>
        <taxon>Spermatophyta</taxon>
        <taxon>Magnoliopsida</taxon>
        <taxon>eudicotyledons</taxon>
        <taxon>Gunneridae</taxon>
        <taxon>Pentapetalae</taxon>
        <taxon>asterids</taxon>
        <taxon>campanulids</taxon>
        <taxon>Asterales</taxon>
        <taxon>Asteraceae</taxon>
        <taxon>Asteroideae</taxon>
        <taxon>Anthemideae</taxon>
        <taxon>Artemisiinae</taxon>
        <taxon>Artemisia</taxon>
    </lineage>
</organism>
<keyword evidence="7" id="KW-0418">Kinase</keyword>
<reference evidence="11 12" key="1">
    <citation type="journal article" date="2018" name="Mol. Plant">
        <title>The genome of Artemisia annua provides insight into the evolution of Asteraceae family and artemisinin biosynthesis.</title>
        <authorList>
            <person name="Shen Q."/>
            <person name="Zhang L."/>
            <person name="Liao Z."/>
            <person name="Wang S."/>
            <person name="Yan T."/>
            <person name="Shi P."/>
            <person name="Liu M."/>
            <person name="Fu X."/>
            <person name="Pan Q."/>
            <person name="Wang Y."/>
            <person name="Lv Z."/>
            <person name="Lu X."/>
            <person name="Zhang F."/>
            <person name="Jiang W."/>
            <person name="Ma Y."/>
            <person name="Chen M."/>
            <person name="Hao X."/>
            <person name="Li L."/>
            <person name="Tang Y."/>
            <person name="Lv G."/>
            <person name="Zhou Y."/>
            <person name="Sun X."/>
            <person name="Brodelius P.E."/>
            <person name="Rose J.K.C."/>
            <person name="Tang K."/>
        </authorList>
    </citation>
    <scope>NUCLEOTIDE SEQUENCE [LARGE SCALE GENOMIC DNA]</scope>
    <source>
        <strain evidence="12">cv. Huhao1</strain>
        <tissue evidence="11">Leaf</tissue>
    </source>
</reference>
<keyword evidence="5" id="KW-0812">Transmembrane</keyword>
<keyword evidence="8" id="KW-0067">ATP-binding</keyword>
<dbReference type="PANTHER" id="PTHR47984">
    <property type="entry name" value="OS01G0323000 PROTEIN"/>
    <property type="match status" value="1"/>
</dbReference>
<evidence type="ECO:0000256" key="5">
    <source>
        <dbReference type="ARBA" id="ARBA00022692"/>
    </source>
</evidence>
<evidence type="ECO:0000256" key="7">
    <source>
        <dbReference type="ARBA" id="ARBA00022777"/>
    </source>
</evidence>
<evidence type="ECO:0000256" key="4">
    <source>
        <dbReference type="ARBA" id="ARBA00022679"/>
    </source>
</evidence>
<dbReference type="EC" id="2.7.11.1" evidence="2"/>
<dbReference type="PANTHER" id="PTHR47984:SF14">
    <property type="entry name" value="OS01G0323000 PROTEIN"/>
    <property type="match status" value="1"/>
</dbReference>
<evidence type="ECO:0000256" key="9">
    <source>
        <dbReference type="ARBA" id="ARBA00022989"/>
    </source>
</evidence>
<comment type="caution">
    <text evidence="11">The sequence shown here is derived from an EMBL/GenBank/DDBJ whole genome shotgun (WGS) entry which is preliminary data.</text>
</comment>
<evidence type="ECO:0000313" key="12">
    <source>
        <dbReference type="Proteomes" id="UP000245207"/>
    </source>
</evidence>
<evidence type="ECO:0000256" key="6">
    <source>
        <dbReference type="ARBA" id="ARBA00022741"/>
    </source>
</evidence>